<dbReference type="AlphaFoldDB" id="A0A841Q7P1"/>
<proteinExistence type="predicted"/>
<accession>A0A841Q7P1</accession>
<dbReference type="EMBL" id="JACHGH010000009">
    <property type="protein sequence ID" value="MBB6454451.1"/>
    <property type="molecule type" value="Genomic_DNA"/>
</dbReference>
<organism evidence="2 3">
    <name type="scientific">Salirhabdus euzebyi</name>
    <dbReference type="NCBI Taxonomy" id="394506"/>
    <lineage>
        <taxon>Bacteria</taxon>
        <taxon>Bacillati</taxon>
        <taxon>Bacillota</taxon>
        <taxon>Bacilli</taxon>
        <taxon>Bacillales</taxon>
        <taxon>Bacillaceae</taxon>
        <taxon>Salirhabdus</taxon>
    </lineage>
</organism>
<keyword evidence="3" id="KW-1185">Reference proteome</keyword>
<evidence type="ECO:0000313" key="2">
    <source>
        <dbReference type="EMBL" id="MBB6454451.1"/>
    </source>
</evidence>
<comment type="caution">
    <text evidence="2">The sequence shown here is derived from an EMBL/GenBank/DDBJ whole genome shotgun (WGS) entry which is preliminary data.</text>
</comment>
<reference evidence="2 3" key="1">
    <citation type="submission" date="2020-08" db="EMBL/GenBank/DDBJ databases">
        <title>Genomic Encyclopedia of Type Strains, Phase IV (KMG-IV): sequencing the most valuable type-strain genomes for metagenomic binning, comparative biology and taxonomic classification.</title>
        <authorList>
            <person name="Goeker M."/>
        </authorList>
    </citation>
    <scope>NUCLEOTIDE SEQUENCE [LARGE SCALE GENOMIC DNA]</scope>
    <source>
        <strain evidence="2 3">DSM 19612</strain>
    </source>
</reference>
<evidence type="ECO:0000313" key="3">
    <source>
        <dbReference type="Proteomes" id="UP000581688"/>
    </source>
</evidence>
<gene>
    <name evidence="2" type="ORF">HNQ94_002933</name>
</gene>
<dbReference type="InterPro" id="IPR018604">
    <property type="entry name" value="YycI-like"/>
</dbReference>
<dbReference type="GO" id="GO:0016020">
    <property type="term" value="C:membrane"/>
    <property type="evidence" value="ECO:0007669"/>
    <property type="project" value="InterPro"/>
</dbReference>
<sequence length="281" mass="32513">MQWGQIKTIFIICFLILDIYLITQVLAKESEPGELFNPETTSIREELEEKNINIENIPESSKKATYISASWHSFTEEELQTIKNQTVMNAGDMIIADFNEPIVLSEDITVEEVTRKVTENILYSDKYVFWGWDEEKNIMLFFQQHNGQPIYYNKGGMLYIQLNEENEMVSYGQTMLEEITLQSEETDVSKPIEAVEVLLENNKIFSGDHISSMELGYHTFFPFDNGVQVFVPTWKVIVNNNQTHFINAMEGQIISKDEDEFITEIQQSIEKVRSTIGSEES</sequence>
<dbReference type="Proteomes" id="UP000581688">
    <property type="component" value="Unassembled WGS sequence"/>
</dbReference>
<protein>
    <submittedName>
        <fullName evidence="2">Regulatory protein YycI of two-component signal transduction system YycFG</fullName>
    </submittedName>
</protein>
<dbReference type="RefSeq" id="WP_174497063.1">
    <property type="nucleotide sequence ID" value="NZ_CADDWK010000011.1"/>
</dbReference>
<feature type="domain" description="Regulatory protein YycH-like" evidence="1">
    <location>
        <begin position="39"/>
        <end position="249"/>
    </location>
</feature>
<name>A0A841Q7P1_9BACI</name>
<dbReference type="Gene3D" id="2.40.128.690">
    <property type="entry name" value="YycH protein, domain 3-like"/>
    <property type="match status" value="1"/>
</dbReference>
<dbReference type="Pfam" id="PF09648">
    <property type="entry name" value="YycI"/>
    <property type="match status" value="1"/>
</dbReference>
<evidence type="ECO:0000259" key="1">
    <source>
        <dbReference type="Pfam" id="PF09648"/>
    </source>
</evidence>